<comment type="caution">
    <text evidence="1">The sequence shown here is derived from an EMBL/GenBank/DDBJ whole genome shotgun (WGS) entry which is preliminary data.</text>
</comment>
<proteinExistence type="predicted"/>
<name>A0A4R0K0K9_9ACTN</name>
<dbReference type="OrthoDB" id="3497533at2"/>
<organism evidence="1 2">
    <name type="scientific">Kribbella pittospori</name>
    <dbReference type="NCBI Taxonomy" id="722689"/>
    <lineage>
        <taxon>Bacteria</taxon>
        <taxon>Bacillati</taxon>
        <taxon>Actinomycetota</taxon>
        <taxon>Actinomycetes</taxon>
        <taxon>Propionibacteriales</taxon>
        <taxon>Kribbellaceae</taxon>
        <taxon>Kribbella</taxon>
    </lineage>
</organism>
<keyword evidence="2" id="KW-1185">Reference proteome</keyword>
<reference evidence="1 2" key="1">
    <citation type="submission" date="2019-02" db="EMBL/GenBank/DDBJ databases">
        <title>Kribbella capetownensis sp. nov. and Kribbella speibonae sp. nov., isolated from soil.</title>
        <authorList>
            <person name="Curtis S.M."/>
            <person name="Norton I."/>
            <person name="Everest G.J."/>
            <person name="Meyers P.R."/>
        </authorList>
    </citation>
    <scope>NUCLEOTIDE SEQUENCE [LARGE SCALE GENOMIC DNA]</scope>
    <source>
        <strain evidence="1 2">NRRL B-24813</strain>
    </source>
</reference>
<evidence type="ECO:0000313" key="1">
    <source>
        <dbReference type="EMBL" id="TCC52114.1"/>
    </source>
</evidence>
<dbReference type="AlphaFoldDB" id="A0A4R0K0K9"/>
<protein>
    <submittedName>
        <fullName evidence="1">Uncharacterized protein</fullName>
    </submittedName>
</protein>
<evidence type="ECO:0000313" key="2">
    <source>
        <dbReference type="Proteomes" id="UP000291144"/>
    </source>
</evidence>
<dbReference type="RefSeq" id="WP_131365543.1">
    <property type="nucleotide sequence ID" value="NZ_SJKB01000021.1"/>
</dbReference>
<accession>A0A4R0K0K9</accession>
<dbReference type="Proteomes" id="UP000291144">
    <property type="component" value="Unassembled WGS sequence"/>
</dbReference>
<gene>
    <name evidence="1" type="ORF">E0H73_39940</name>
</gene>
<dbReference type="EMBL" id="SJKB01000021">
    <property type="protein sequence ID" value="TCC52114.1"/>
    <property type="molecule type" value="Genomic_DNA"/>
</dbReference>
<sequence length="318" mass="34183">MLFLTLAEAGPLPEYARASLGREVSGTVARLVLDGVLEFEHKGEWRHGGAAAALLAPHEPLIGRGRIGALSLTALQYGQQLGIASEDVLVHRLYGFGRRPIGPELRRLMPDTAAVSDAIGLGVAGRVTRALAAAWAELPASKDGRHWRHWRPRAVGRRRPSRANVKLYLSPTVEALGDTLWVLSELLGSAPSATAFKVGVGLGGICRPDKVVVYFDGLDALHATAQDLSVRLRGVPAQGVPFTAAVTEDGLLSWAVDPEGTSWRYWLAGRLAEHLVQGRLESNGPPPWRYALQRLRFDGVDTVGWARADGVVPQASEG</sequence>